<gene>
    <name evidence="1" type="primary">orf377</name>
</gene>
<sequence>MLSLFFIKNILFLKYSIEYFKKRIFFIHYNPIA</sequence>
<dbReference type="AlphaFoldDB" id="A0A3G1IWH3"/>
<keyword evidence="1" id="KW-0934">Plastid</keyword>
<geneLocation type="plastid" evidence="1"/>
<name>A0A3G1IWH3_9EUKA</name>
<evidence type="ECO:0000313" key="1">
    <source>
        <dbReference type="EMBL" id="ASQ40391.1"/>
    </source>
</evidence>
<proteinExistence type="predicted"/>
<dbReference type="EMBL" id="MF167427">
    <property type="protein sequence ID" value="ASQ40391.1"/>
    <property type="molecule type" value="Genomic_DNA"/>
</dbReference>
<organism evidence="1">
    <name type="scientific">Cyanoptyche gloeocystis</name>
    <dbReference type="NCBI Taxonomy" id="77922"/>
    <lineage>
        <taxon>Eukaryota</taxon>
        <taxon>Glaucocystophyceae</taxon>
        <taxon>Glaucocystophyceae incertae sedis</taxon>
        <taxon>Cyanoptyche</taxon>
    </lineage>
</organism>
<protein>
    <submittedName>
        <fullName evidence="1">Uncharacterized protein</fullName>
    </submittedName>
</protein>
<reference evidence="1" key="1">
    <citation type="submission" date="2017-05" db="EMBL/GenBank/DDBJ databases">
        <title>Plastid comparative genomics reveals ancient divergence between Glaucophyte genera.</title>
        <authorList>
            <person name="Figueroa-Martinez F.J."/>
            <person name="Jackson C."/>
            <person name="Reyes-Prieto A."/>
        </authorList>
    </citation>
    <scope>NUCLEOTIDE SEQUENCE</scope>
    <source>
        <strain evidence="1">SAG 4.97</strain>
    </source>
</reference>
<accession>A0A3G1IWH3</accession>